<accession>A0A840UYR3</accession>
<dbReference type="Gene3D" id="3.30.420.480">
    <property type="entry name" value="Domain of unknown function (DUF4445)"/>
    <property type="match status" value="1"/>
</dbReference>
<name>A0A840UYR3_9FIRM</name>
<dbReference type="AlphaFoldDB" id="A0A840UYR3"/>
<dbReference type="Gene3D" id="3.10.20.30">
    <property type="match status" value="1"/>
</dbReference>
<dbReference type="InterPro" id="IPR042259">
    <property type="entry name" value="Raco-like_middle_sf"/>
</dbReference>
<dbReference type="InterPro" id="IPR027980">
    <property type="entry name" value="RACo_C"/>
</dbReference>
<dbReference type="InterPro" id="IPR041414">
    <property type="entry name" value="Raco-like_middle"/>
</dbReference>
<dbReference type="PROSITE" id="PS51085">
    <property type="entry name" value="2FE2S_FER_2"/>
    <property type="match status" value="1"/>
</dbReference>
<dbReference type="CDD" id="cd00207">
    <property type="entry name" value="fer2"/>
    <property type="match status" value="1"/>
</dbReference>
<evidence type="ECO:0000259" key="1">
    <source>
        <dbReference type="PROSITE" id="PS51085"/>
    </source>
</evidence>
<dbReference type="EMBL" id="JACHFH010000054">
    <property type="protein sequence ID" value="MBB5337505.1"/>
    <property type="molecule type" value="Genomic_DNA"/>
</dbReference>
<comment type="caution">
    <text evidence="2">The sequence shown here is derived from an EMBL/GenBank/DDBJ whole genome shotgun (WGS) entry which is preliminary data.</text>
</comment>
<dbReference type="Pfam" id="PF17651">
    <property type="entry name" value="Raco_middle"/>
    <property type="match status" value="1"/>
</dbReference>
<feature type="domain" description="2Fe-2S ferredoxin-type" evidence="1">
    <location>
        <begin position="4"/>
        <end position="102"/>
    </location>
</feature>
<dbReference type="InterPro" id="IPR012675">
    <property type="entry name" value="Beta-grasp_dom_sf"/>
</dbReference>
<dbReference type="Pfam" id="PF14574">
    <property type="entry name" value="RACo_C_ter"/>
    <property type="match status" value="1"/>
</dbReference>
<sequence>MGQYKIIFQPSGRRCQINDNETLLETMQHHGIDLLSPCGGAGVCGKCKVRIEPVDSDNIKYMNPLTQNEKKALSLYEIRENFRLACNTKICADVKVFIPVQSTISKQVILKNGLNHAVAIKPAVKIYSISMPKPTLTDHRADISRLCDELLKAYPELIKLEFEFSLLTGDLSTILRKNKWQVDVVIKNESKIIDVLPVGENDIYGIAIDLGTTTIVGKLCDLKTGKLLAQSSSMNSQVRYGDDVISRISYQMQHKNGLKELQQIVVNDMNVLIENLCSTAGIDKKHIYEIVLAGNVVMEHLILGINPEYIGKTPFVATITQSIEVLAEKIGIKIAKYGYLYFLAAEAGFVGADNVAVLIAEEPHKKNEISLTIDIGTNGEIDFGNNEKMFSTSCATGPALEGAQLSCGMRAAPGAIEAIDIDDNYNPKIKIIGQNDDESIKATGICGSGIIDGIAALLKSGLLKKDGSFNRKISSDRLRKRENNSMEYVIVFGKEQNSSEDIVISQKDVRAVQLAKAALYTGIRILMKKSDCAAFDKVILAGAFGSYINKTSALYIGLLPFCDEKIIQTVGNAAGEGARMALMNIDKRREAEKIASDINFVEAADESDFQEEFFAALNFPNSGA</sequence>
<dbReference type="Pfam" id="PF00111">
    <property type="entry name" value="Fer2"/>
    <property type="match status" value="1"/>
</dbReference>
<dbReference type="InterPro" id="IPR040506">
    <property type="entry name" value="RACo_linker"/>
</dbReference>
<gene>
    <name evidence="2" type="ORF">HNR32_002667</name>
</gene>
<protein>
    <submittedName>
        <fullName evidence="2">Uncharacterized 2Fe-2S/4Fe-4S cluster protein (DUF4445 family)</fullName>
    </submittedName>
</protein>
<dbReference type="RefSeq" id="WP_183863366.1">
    <property type="nucleotide sequence ID" value="NZ_JACHFH010000054.1"/>
</dbReference>
<proteinExistence type="predicted"/>
<dbReference type="Gene3D" id="3.10.20.880">
    <property type="match status" value="1"/>
</dbReference>
<dbReference type="GO" id="GO:0051536">
    <property type="term" value="F:iron-sulfur cluster binding"/>
    <property type="evidence" value="ECO:0007669"/>
    <property type="project" value="InterPro"/>
</dbReference>
<dbReference type="SUPFAM" id="SSF54292">
    <property type="entry name" value="2Fe-2S ferredoxin-like"/>
    <property type="match status" value="1"/>
</dbReference>
<dbReference type="InterPro" id="IPR001041">
    <property type="entry name" value="2Fe-2S_ferredoxin-type"/>
</dbReference>
<evidence type="ECO:0000313" key="2">
    <source>
        <dbReference type="EMBL" id="MBB5337505.1"/>
    </source>
</evidence>
<keyword evidence="3" id="KW-1185">Reference proteome</keyword>
<organism evidence="2 3">
    <name type="scientific">Pectinatus brassicae</name>
    <dbReference type="NCBI Taxonomy" id="862415"/>
    <lineage>
        <taxon>Bacteria</taxon>
        <taxon>Bacillati</taxon>
        <taxon>Bacillota</taxon>
        <taxon>Negativicutes</taxon>
        <taxon>Selenomonadales</taxon>
        <taxon>Selenomonadaceae</taxon>
        <taxon>Pectinatus</taxon>
    </lineage>
</organism>
<evidence type="ECO:0000313" key="3">
    <source>
        <dbReference type="Proteomes" id="UP000559117"/>
    </source>
</evidence>
<dbReference type="InterPro" id="IPR036010">
    <property type="entry name" value="2Fe-2S_ferredoxin-like_sf"/>
</dbReference>
<dbReference type="PANTHER" id="PTHR42895:SF2">
    <property type="entry name" value="IRON-SULFUR CLUSTER PROTEIN"/>
    <property type="match status" value="1"/>
</dbReference>
<dbReference type="InterPro" id="IPR052911">
    <property type="entry name" value="Corrinoid_activation_enz"/>
</dbReference>
<dbReference type="PANTHER" id="PTHR42895">
    <property type="entry name" value="IRON-SULFUR CLUSTER-BINDING PROTEIN-RELATED"/>
    <property type="match status" value="1"/>
</dbReference>
<reference evidence="2 3" key="1">
    <citation type="submission" date="2020-08" db="EMBL/GenBank/DDBJ databases">
        <title>Genomic Encyclopedia of Type Strains, Phase IV (KMG-IV): sequencing the most valuable type-strain genomes for metagenomic binning, comparative biology and taxonomic classification.</title>
        <authorList>
            <person name="Goeker M."/>
        </authorList>
    </citation>
    <scope>NUCLEOTIDE SEQUENCE [LARGE SCALE GENOMIC DNA]</scope>
    <source>
        <strain evidence="2 3">DSM 24661</strain>
    </source>
</reference>
<dbReference type="Proteomes" id="UP000559117">
    <property type="component" value="Unassembled WGS sequence"/>
</dbReference>
<dbReference type="Pfam" id="PF17650">
    <property type="entry name" value="RACo_linker"/>
    <property type="match status" value="1"/>
</dbReference>